<dbReference type="Pfam" id="PF14604">
    <property type="entry name" value="SH3_9"/>
    <property type="match status" value="1"/>
</dbReference>
<feature type="region of interest" description="Disordered" evidence="10">
    <location>
        <begin position="1"/>
        <end position="20"/>
    </location>
</feature>
<dbReference type="InterPro" id="IPR036028">
    <property type="entry name" value="SH3-like_dom_sf"/>
</dbReference>
<dbReference type="EMBL" id="JAXCGZ010002100">
    <property type="protein sequence ID" value="KAK7084424.1"/>
    <property type="molecule type" value="Genomic_DNA"/>
</dbReference>
<dbReference type="GO" id="GO:0070161">
    <property type="term" value="C:anchoring junction"/>
    <property type="evidence" value="ECO:0007669"/>
    <property type="project" value="UniProtKB-SubCell"/>
</dbReference>
<evidence type="ECO:0000256" key="7">
    <source>
        <dbReference type="ARBA" id="ARBA00032587"/>
    </source>
</evidence>
<dbReference type="AlphaFoldDB" id="A0AAN8XUG0"/>
<sequence>MSHNTDIAGTDSDDQSSYFSDFDDFDVEEESKFKGDPHHENKCSVADYVGLRRERVKELVATESNYIQDLEILIKITSEETTKGMFSPLDMSTLLGNISQVAEVAKKFLLEMKYMAYCKENEVAVGKVFLDFVEELSQVYKVYCSSYSVDVLPLIRKYKSEEETSVALEKLADELRKYQRHLLDLNSVLIKPVQRILKYPLYLEELVLSTPETHKDLSNLQAAKAAYQAAARDINEYTRSIDLVHRYRGDTDDSFHKKTKKISLHSLAKKSFRVTTKLSQKLGVSEQTLNSELDKLENEFRSVQKAAKYLVKRVTTLTEVLRNRQSSEFIISETLIDIFPEAGEAFKVRTATCELFNRVFKLFESEIQLRALHPARQILMLCEGPANLIQTTHKIMLDYDMAQVRLQTALEPSRIASVVEDATEIHASYEALSSQLLTDLPVFISHSISVLTLCVQSVLGSRMYLQGHMARIYLGLSQEPGLGYITHEMAQKKAKEQVDLLYQCLPTEYQKKHASKKKDVPFRKVEKIEPVELRVKPQEQGAEGIFRSSAPAEFFKSIPSISKGRFRRSYRVISTVSSDQPSKEAKRVSAQEYFKSWSPSARRHHRKASTTSMDDKLSKELRKVDLNEEYSKEAIHQVIEECQGIEENELTLPEGKLVAVLKKKDPMGGAGRWVVDDGEKIGLVKPHILKPYVDKEIEKQSNSTQSLTSASLRSPEACSAEFESQNRDDQSSSKGIHDRVNIPSVIVTNQGDDASKPLSLRLIDSSLSHSGNQRDSYLDGEDIDSLDEWDDDDYHQDTTKESDRHTLVFHEEGDDVNDGHLRVTQQKQYMALYDYSATDISQINLQEEQIVLGIHTEYEDWWYVQDESGKQGYVPASYLTMKLSND</sequence>
<dbReference type="PROSITE" id="PS00741">
    <property type="entry name" value="DH_1"/>
    <property type="match status" value="1"/>
</dbReference>
<evidence type="ECO:0000256" key="10">
    <source>
        <dbReference type="SAM" id="MobiDB-lite"/>
    </source>
</evidence>
<dbReference type="Gene3D" id="1.20.1270.60">
    <property type="entry name" value="Arfaptin homology (AH) domain/BAR domain"/>
    <property type="match status" value="1"/>
</dbReference>
<dbReference type="SUPFAM" id="SSF103657">
    <property type="entry name" value="BAR/IMD domain-like"/>
    <property type="match status" value="1"/>
</dbReference>
<feature type="region of interest" description="Disordered" evidence="10">
    <location>
        <begin position="698"/>
        <end position="750"/>
    </location>
</feature>
<dbReference type="PROSITE" id="PS50010">
    <property type="entry name" value="DH_2"/>
    <property type="match status" value="1"/>
</dbReference>
<dbReference type="InterPro" id="IPR027267">
    <property type="entry name" value="AH/BAR_dom_sf"/>
</dbReference>
<dbReference type="SUPFAM" id="SSF48065">
    <property type="entry name" value="DBL homology domain (DH-domain)"/>
    <property type="match status" value="1"/>
</dbReference>
<feature type="compositionally biased region" description="Polar residues" evidence="10">
    <location>
        <begin position="700"/>
        <end position="712"/>
    </location>
</feature>
<comment type="subcellular location">
    <subcellularLocation>
        <location evidence="1">Cell junction</location>
    </subcellularLocation>
    <subcellularLocation>
        <location evidence="2">Golgi apparatus</location>
        <location evidence="2">Golgi stack</location>
    </subcellularLocation>
</comment>
<dbReference type="GO" id="GO:0005795">
    <property type="term" value="C:Golgi stack"/>
    <property type="evidence" value="ECO:0007669"/>
    <property type="project" value="UniProtKB-SubCell"/>
</dbReference>
<evidence type="ECO:0000256" key="8">
    <source>
        <dbReference type="PROSITE-ProRule" id="PRU00192"/>
    </source>
</evidence>
<protein>
    <recommendedName>
        <fullName evidence="3">Dynamin-binding protein</fullName>
    </recommendedName>
    <alternativeName>
        <fullName evidence="7">Scaffold protein Tuba</fullName>
    </alternativeName>
</protein>
<dbReference type="InterPro" id="IPR035899">
    <property type="entry name" value="DBL_dom_sf"/>
</dbReference>
<evidence type="ECO:0000256" key="2">
    <source>
        <dbReference type="ARBA" id="ARBA00004348"/>
    </source>
</evidence>
<dbReference type="PANTHER" id="PTHR22834">
    <property type="entry name" value="NUCLEAR FUSION PROTEIN FUS2"/>
    <property type="match status" value="1"/>
</dbReference>
<feature type="domain" description="SH3" evidence="11">
    <location>
        <begin position="824"/>
        <end position="884"/>
    </location>
</feature>
<keyword evidence="6" id="KW-0965">Cell junction</keyword>
<dbReference type="GO" id="GO:0005085">
    <property type="term" value="F:guanyl-nucleotide exchange factor activity"/>
    <property type="evidence" value="ECO:0007669"/>
    <property type="project" value="UniProtKB-KW"/>
</dbReference>
<dbReference type="InterPro" id="IPR000219">
    <property type="entry name" value="DH_dom"/>
</dbReference>
<keyword evidence="9" id="KW-0175">Coiled coil</keyword>
<evidence type="ECO:0000259" key="13">
    <source>
        <dbReference type="PROSITE" id="PS51021"/>
    </source>
</evidence>
<reference evidence="14 15" key="1">
    <citation type="submission" date="2023-11" db="EMBL/GenBank/DDBJ databases">
        <title>Halocaridina rubra genome assembly.</title>
        <authorList>
            <person name="Smith C."/>
        </authorList>
    </citation>
    <scope>NUCLEOTIDE SEQUENCE [LARGE SCALE GENOMIC DNA]</scope>
    <source>
        <strain evidence="14">EP-1</strain>
        <tissue evidence="14">Whole</tissue>
    </source>
</reference>
<dbReference type="Gene3D" id="1.20.900.10">
    <property type="entry name" value="Dbl homology (DH) domain"/>
    <property type="match status" value="1"/>
</dbReference>
<organism evidence="14 15">
    <name type="scientific">Halocaridina rubra</name>
    <name type="common">Hawaiian red shrimp</name>
    <dbReference type="NCBI Taxonomy" id="373956"/>
    <lineage>
        <taxon>Eukaryota</taxon>
        <taxon>Metazoa</taxon>
        <taxon>Ecdysozoa</taxon>
        <taxon>Arthropoda</taxon>
        <taxon>Crustacea</taxon>
        <taxon>Multicrustacea</taxon>
        <taxon>Malacostraca</taxon>
        <taxon>Eumalacostraca</taxon>
        <taxon>Eucarida</taxon>
        <taxon>Decapoda</taxon>
        <taxon>Pleocyemata</taxon>
        <taxon>Caridea</taxon>
        <taxon>Atyoidea</taxon>
        <taxon>Atyidae</taxon>
        <taxon>Halocaridina</taxon>
    </lineage>
</organism>
<dbReference type="GO" id="GO:0035556">
    <property type="term" value="P:intracellular signal transduction"/>
    <property type="evidence" value="ECO:0007669"/>
    <property type="project" value="InterPro"/>
</dbReference>
<dbReference type="Gene3D" id="2.30.30.40">
    <property type="entry name" value="SH3 Domains"/>
    <property type="match status" value="2"/>
</dbReference>
<accession>A0AAN8XUG0</accession>
<dbReference type="PANTHER" id="PTHR22834:SF20">
    <property type="entry name" value="SH3 DOMAIN-CONTAINING PROTEIN"/>
    <property type="match status" value="1"/>
</dbReference>
<evidence type="ECO:0000256" key="1">
    <source>
        <dbReference type="ARBA" id="ARBA00004282"/>
    </source>
</evidence>
<name>A0AAN8XUG0_HALRR</name>
<keyword evidence="15" id="KW-1185">Reference proteome</keyword>
<dbReference type="InterPro" id="IPR051492">
    <property type="entry name" value="Dynamin-Rho_GEF"/>
</dbReference>
<dbReference type="PROSITE" id="PS51021">
    <property type="entry name" value="BAR"/>
    <property type="match status" value="1"/>
</dbReference>
<dbReference type="InterPro" id="IPR001331">
    <property type="entry name" value="GDS_CDC24_CS"/>
</dbReference>
<evidence type="ECO:0000259" key="12">
    <source>
        <dbReference type="PROSITE" id="PS50010"/>
    </source>
</evidence>
<dbReference type="InterPro" id="IPR004148">
    <property type="entry name" value="BAR_dom"/>
</dbReference>
<dbReference type="Pfam" id="PF03114">
    <property type="entry name" value="BAR"/>
    <property type="match status" value="1"/>
</dbReference>
<feature type="domain" description="BAR" evidence="13">
    <location>
        <begin position="278"/>
        <end position="489"/>
    </location>
</feature>
<evidence type="ECO:0000256" key="9">
    <source>
        <dbReference type="SAM" id="Coils"/>
    </source>
</evidence>
<keyword evidence="4 8" id="KW-0728">SH3 domain</keyword>
<dbReference type="Pfam" id="PF00621">
    <property type="entry name" value="RhoGEF"/>
    <property type="match status" value="1"/>
</dbReference>
<feature type="compositionally biased region" description="Basic and acidic residues" evidence="10">
    <location>
        <begin position="724"/>
        <end position="740"/>
    </location>
</feature>
<evidence type="ECO:0000313" key="15">
    <source>
        <dbReference type="Proteomes" id="UP001381693"/>
    </source>
</evidence>
<gene>
    <name evidence="14" type="ORF">SK128_028514</name>
</gene>
<dbReference type="PROSITE" id="PS50002">
    <property type="entry name" value="SH3"/>
    <property type="match status" value="1"/>
</dbReference>
<dbReference type="InterPro" id="IPR001452">
    <property type="entry name" value="SH3_domain"/>
</dbReference>
<keyword evidence="5" id="KW-0344">Guanine-nucleotide releasing factor</keyword>
<evidence type="ECO:0000256" key="5">
    <source>
        <dbReference type="ARBA" id="ARBA00022658"/>
    </source>
</evidence>
<dbReference type="SMART" id="SM00326">
    <property type="entry name" value="SH3"/>
    <property type="match status" value="2"/>
</dbReference>
<evidence type="ECO:0000259" key="11">
    <source>
        <dbReference type="PROSITE" id="PS50002"/>
    </source>
</evidence>
<evidence type="ECO:0000256" key="6">
    <source>
        <dbReference type="ARBA" id="ARBA00022949"/>
    </source>
</evidence>
<dbReference type="SUPFAM" id="SSF50044">
    <property type="entry name" value="SH3-domain"/>
    <property type="match status" value="2"/>
</dbReference>
<comment type="caution">
    <text evidence="14">The sequence shown here is derived from an EMBL/GenBank/DDBJ whole genome shotgun (WGS) entry which is preliminary data.</text>
</comment>
<dbReference type="SMART" id="SM00325">
    <property type="entry name" value="RhoGEF"/>
    <property type="match status" value="1"/>
</dbReference>
<feature type="domain" description="DH" evidence="12">
    <location>
        <begin position="51"/>
        <end position="237"/>
    </location>
</feature>
<evidence type="ECO:0000313" key="14">
    <source>
        <dbReference type="EMBL" id="KAK7084424.1"/>
    </source>
</evidence>
<dbReference type="CDD" id="cd11856">
    <property type="entry name" value="SH3_p47phox_like"/>
    <property type="match status" value="1"/>
</dbReference>
<dbReference type="Proteomes" id="UP001381693">
    <property type="component" value="Unassembled WGS sequence"/>
</dbReference>
<evidence type="ECO:0000256" key="3">
    <source>
        <dbReference type="ARBA" id="ARBA00018186"/>
    </source>
</evidence>
<dbReference type="CDD" id="cd00160">
    <property type="entry name" value="RhoGEF"/>
    <property type="match status" value="1"/>
</dbReference>
<evidence type="ECO:0000256" key="4">
    <source>
        <dbReference type="ARBA" id="ARBA00022443"/>
    </source>
</evidence>
<proteinExistence type="predicted"/>
<feature type="coiled-coil region" evidence="9">
    <location>
        <begin position="286"/>
        <end position="313"/>
    </location>
</feature>